<evidence type="ECO:0000256" key="5">
    <source>
        <dbReference type="ARBA" id="ARBA00023136"/>
    </source>
</evidence>
<evidence type="ECO:0000313" key="8">
    <source>
        <dbReference type="EMBL" id="CAD8786738.1"/>
    </source>
</evidence>
<dbReference type="PANTHER" id="PTHR12385:SF14">
    <property type="entry name" value="CHOLINE TRANSPORTER-LIKE 2"/>
    <property type="match status" value="1"/>
</dbReference>
<evidence type="ECO:0000256" key="3">
    <source>
        <dbReference type="ARBA" id="ARBA00022692"/>
    </source>
</evidence>
<feature type="transmembrane region" description="Helical" evidence="7">
    <location>
        <begin position="672"/>
        <end position="696"/>
    </location>
</feature>
<feature type="transmembrane region" description="Helical" evidence="7">
    <location>
        <begin position="570"/>
        <end position="591"/>
    </location>
</feature>
<dbReference type="PANTHER" id="PTHR12385">
    <property type="entry name" value="CHOLINE TRANSPORTER-LIKE (SLC FAMILY 44)"/>
    <property type="match status" value="1"/>
</dbReference>
<keyword evidence="5 7" id="KW-0472">Membrane</keyword>
<dbReference type="GO" id="GO:0005886">
    <property type="term" value="C:plasma membrane"/>
    <property type="evidence" value="ECO:0007669"/>
    <property type="project" value="UniProtKB-SubCell"/>
</dbReference>
<feature type="transmembrane region" description="Helical" evidence="7">
    <location>
        <begin position="284"/>
        <end position="305"/>
    </location>
</feature>
<organism evidence="8">
    <name type="scientific">Polytomella parva</name>
    <dbReference type="NCBI Taxonomy" id="51329"/>
    <lineage>
        <taxon>Eukaryota</taxon>
        <taxon>Viridiplantae</taxon>
        <taxon>Chlorophyta</taxon>
        <taxon>core chlorophytes</taxon>
        <taxon>Chlorophyceae</taxon>
        <taxon>CS clade</taxon>
        <taxon>Chlamydomonadales</taxon>
        <taxon>Chlamydomonadaceae</taxon>
        <taxon>Polytomella</taxon>
    </lineage>
</organism>
<dbReference type="AlphaFoldDB" id="A0A7S0VD48"/>
<accession>A0A7S0VD48</accession>
<feature type="transmembrane region" description="Helical" evidence="7">
    <location>
        <begin position="523"/>
        <end position="550"/>
    </location>
</feature>
<evidence type="ECO:0000256" key="1">
    <source>
        <dbReference type="ARBA" id="ARBA00004141"/>
    </source>
</evidence>
<comment type="subcellular location">
    <subcellularLocation>
        <location evidence="7">Cell membrane</location>
        <topology evidence="7">Multi-pass membrane protein</topology>
    </subcellularLocation>
    <subcellularLocation>
        <location evidence="1">Membrane</location>
        <topology evidence="1">Multi-pass membrane protein</topology>
    </subcellularLocation>
</comment>
<name>A0A7S0VD48_9CHLO</name>
<feature type="transmembrane region" description="Helical" evidence="7">
    <location>
        <begin position="716"/>
        <end position="737"/>
    </location>
</feature>
<reference evidence="8" key="1">
    <citation type="submission" date="2021-01" db="EMBL/GenBank/DDBJ databases">
        <authorList>
            <person name="Corre E."/>
            <person name="Pelletier E."/>
            <person name="Niang G."/>
            <person name="Scheremetjew M."/>
            <person name="Finn R."/>
            <person name="Kale V."/>
            <person name="Holt S."/>
            <person name="Cochrane G."/>
            <person name="Meng A."/>
            <person name="Brown T."/>
            <person name="Cohen L."/>
        </authorList>
    </citation>
    <scope>NUCLEOTIDE SEQUENCE</scope>
    <source>
        <strain evidence="8">SAG 63-3</strain>
    </source>
</reference>
<feature type="transmembrane region" description="Helical" evidence="7">
    <location>
        <begin position="611"/>
        <end position="631"/>
    </location>
</feature>
<dbReference type="EMBL" id="HBFM01028666">
    <property type="protein sequence ID" value="CAD8786738.1"/>
    <property type="molecule type" value="Transcribed_RNA"/>
</dbReference>
<feature type="transmembrane region" description="Helical" evidence="7">
    <location>
        <begin position="408"/>
        <end position="431"/>
    </location>
</feature>
<keyword evidence="6" id="KW-0325">Glycoprotein</keyword>
<proteinExistence type="inferred from homology"/>
<feature type="transmembrane region" description="Helical" evidence="7">
    <location>
        <begin position="24"/>
        <end position="45"/>
    </location>
</feature>
<sequence>MGCCCADGPEEDKGYKTERKCRDLLFLLIFIAFWAGMFIICGFAFDKGDANRIIYGLDSYGNACGGKSSVFNQTFDLSGSKKLYYLNPLSLTSFSSFKFAKTVCIPSCPSVICDVTNGPCPSSNFVCPYYRFSSYNIFDNLPNTSWTSTNYYDSFGNMTITASTSTVSLLSSISHLGPTWSTLINALNLNGSSAGVNISGKYYQMQSQFPGNGPCYAASLSSDEFLNRCYPQITQNVTAALVENVGNSAISALGANSTAGSYLKKLMNGGFRWSQYVSDLSRGIMIICVGGLAGGVVLSLIWMMFMRYFAGLFAWLTLLAANLMAIAVTLFCWVEAGYIGNSSIQDKINDEIPGQINPAHLSTRTWLWISIGASIVAAIVLIFTLLASSRLRVAIACIQVASQSLRSIPSLLLFPFLPYILTCGLVVYWVAVSGMLYSAGTLTAHCSSASAIASVSYAALANVSNVDLRNLSASSIASSAHTTYKCYTNLTESEMAYECGRDPACYLNYDWDRKMMYVFIYHFFGLLWTHQVIVGFSCVVIAGAVGSHYWSGGDSKLMPYFPLLTSLKNAFIFHLGSVVLGAFFIAIFQLIRYILEYIDNKSRQLQNASPIVRAIMCLFKCVLWCIEKIVSFINRNAYVIIGVRGSNYCYSVCIAVKLIVTNAMRIATVNIIGDLILFLGKLAIAASCGFIAFCLSELSYFNNATRYPSTQLSSPVMPVALSIIVGYFAAEVFFSVFEMAIDTVMLCFCEDCDMHDGNPKYAPRLLMEAVGMTPNQHPDDYVVPAKAK</sequence>
<dbReference type="InterPro" id="IPR007603">
    <property type="entry name" value="Choline_transptr-like"/>
</dbReference>
<feature type="transmembrane region" description="Helical" evidence="7">
    <location>
        <begin position="437"/>
        <end position="460"/>
    </location>
</feature>
<evidence type="ECO:0000256" key="2">
    <source>
        <dbReference type="ARBA" id="ARBA00007168"/>
    </source>
</evidence>
<comment type="similarity">
    <text evidence="2 7">Belongs to the CTL (choline transporter-like) family.</text>
</comment>
<feature type="transmembrane region" description="Helical" evidence="7">
    <location>
        <begin position="637"/>
        <end position="660"/>
    </location>
</feature>
<evidence type="ECO:0000256" key="6">
    <source>
        <dbReference type="ARBA" id="ARBA00023180"/>
    </source>
</evidence>
<comment type="function">
    <text evidence="7">Choline transporter.</text>
</comment>
<keyword evidence="3 7" id="KW-0812">Transmembrane</keyword>
<feature type="transmembrane region" description="Helical" evidence="7">
    <location>
        <begin position="312"/>
        <end position="336"/>
    </location>
</feature>
<keyword evidence="4 7" id="KW-1133">Transmembrane helix</keyword>
<gene>
    <name evidence="8" type="ORF">PPAR00522_LOCUS18589</name>
</gene>
<evidence type="ECO:0000256" key="4">
    <source>
        <dbReference type="ARBA" id="ARBA00022989"/>
    </source>
</evidence>
<dbReference type="Pfam" id="PF04515">
    <property type="entry name" value="Choline_transpo"/>
    <property type="match status" value="1"/>
</dbReference>
<protein>
    <recommendedName>
        <fullName evidence="7">Choline transporter-like protein</fullName>
    </recommendedName>
</protein>
<dbReference type="GO" id="GO:0022857">
    <property type="term" value="F:transmembrane transporter activity"/>
    <property type="evidence" value="ECO:0007669"/>
    <property type="project" value="UniProtKB-UniRule"/>
</dbReference>
<evidence type="ECO:0000256" key="7">
    <source>
        <dbReference type="RuleBase" id="RU368066"/>
    </source>
</evidence>
<feature type="transmembrane region" description="Helical" evidence="7">
    <location>
        <begin position="366"/>
        <end position="387"/>
    </location>
</feature>